<dbReference type="GO" id="GO:0009307">
    <property type="term" value="P:DNA restriction-modification system"/>
    <property type="evidence" value="ECO:0007669"/>
    <property type="project" value="InterPro"/>
</dbReference>
<comment type="caution">
    <text evidence="2">The sequence shown here is derived from an EMBL/GenBank/DDBJ whole genome shotgun (WGS) entry which is preliminary data.</text>
</comment>
<evidence type="ECO:0000259" key="1">
    <source>
        <dbReference type="Pfam" id="PF04471"/>
    </source>
</evidence>
<feature type="domain" description="Restriction endonuclease type IV Mrr" evidence="1">
    <location>
        <begin position="58"/>
        <end position="110"/>
    </location>
</feature>
<name>A0AAE3ZLF0_9ACTN</name>
<accession>A0AAE3ZLF0</accession>
<dbReference type="EMBL" id="JAVDYC010000001">
    <property type="protein sequence ID" value="MDR7322084.1"/>
    <property type="molecule type" value="Genomic_DNA"/>
</dbReference>
<protein>
    <recommendedName>
        <fullName evidence="1">Restriction endonuclease type IV Mrr domain-containing protein</fullName>
    </recommendedName>
</protein>
<reference evidence="2 3" key="1">
    <citation type="submission" date="2023-07" db="EMBL/GenBank/DDBJ databases">
        <title>Sequencing the genomes of 1000 actinobacteria strains.</title>
        <authorList>
            <person name="Klenk H.-P."/>
        </authorList>
    </citation>
    <scope>NUCLEOTIDE SEQUENCE [LARGE SCALE GENOMIC DNA]</scope>
    <source>
        <strain evidence="2 3">DSM 44711</strain>
    </source>
</reference>
<dbReference type="GO" id="GO:0003677">
    <property type="term" value="F:DNA binding"/>
    <property type="evidence" value="ECO:0007669"/>
    <property type="project" value="InterPro"/>
</dbReference>
<keyword evidence="3" id="KW-1185">Reference proteome</keyword>
<dbReference type="Proteomes" id="UP001183629">
    <property type="component" value="Unassembled WGS sequence"/>
</dbReference>
<sequence length="151" mass="16477">MPPTDTQLQRYERSLTRLLAAFDHARVVYNRRHHGRLSGAPRHVQVMIHGTVAGLPVTVAVECRQQHRPVGISCVDHFVAKLADVGADRGVLYSCAGFTAPATDRAARTHDPAVLAISIGEPAARPAPRIPRQRRGGTSADYAHFLRYPSA</sequence>
<organism evidence="2 3">
    <name type="scientific">Catenuloplanes niger</name>
    <dbReference type="NCBI Taxonomy" id="587534"/>
    <lineage>
        <taxon>Bacteria</taxon>
        <taxon>Bacillati</taxon>
        <taxon>Actinomycetota</taxon>
        <taxon>Actinomycetes</taxon>
        <taxon>Micromonosporales</taxon>
        <taxon>Micromonosporaceae</taxon>
        <taxon>Catenuloplanes</taxon>
    </lineage>
</organism>
<dbReference type="InterPro" id="IPR007560">
    <property type="entry name" value="Restrct_endonuc_IV_Mrr"/>
</dbReference>
<dbReference type="Pfam" id="PF04471">
    <property type="entry name" value="Mrr_cat"/>
    <property type="match status" value="1"/>
</dbReference>
<dbReference type="GO" id="GO:0004519">
    <property type="term" value="F:endonuclease activity"/>
    <property type="evidence" value="ECO:0007669"/>
    <property type="project" value="InterPro"/>
</dbReference>
<dbReference type="AlphaFoldDB" id="A0AAE3ZLF0"/>
<gene>
    <name evidence="2" type="ORF">J2S44_002334</name>
</gene>
<evidence type="ECO:0000313" key="3">
    <source>
        <dbReference type="Proteomes" id="UP001183629"/>
    </source>
</evidence>
<evidence type="ECO:0000313" key="2">
    <source>
        <dbReference type="EMBL" id="MDR7322084.1"/>
    </source>
</evidence>
<dbReference type="RefSeq" id="WP_310411913.1">
    <property type="nucleotide sequence ID" value="NZ_JAVDYC010000001.1"/>
</dbReference>
<dbReference type="SUPFAM" id="SSF52980">
    <property type="entry name" value="Restriction endonuclease-like"/>
    <property type="match status" value="1"/>
</dbReference>
<dbReference type="InterPro" id="IPR011335">
    <property type="entry name" value="Restrct_endonuc-II-like"/>
</dbReference>
<proteinExistence type="predicted"/>